<dbReference type="Proteomes" id="UP000215914">
    <property type="component" value="Unassembled WGS sequence"/>
</dbReference>
<evidence type="ECO:0000256" key="1">
    <source>
        <dbReference type="SAM" id="MobiDB-lite"/>
    </source>
</evidence>
<reference evidence="2" key="2">
    <citation type="submission" date="2020-06" db="EMBL/GenBank/DDBJ databases">
        <title>Helianthus annuus Genome sequencing and assembly Release 2.</title>
        <authorList>
            <person name="Gouzy J."/>
            <person name="Langlade N."/>
            <person name="Munos S."/>
        </authorList>
    </citation>
    <scope>NUCLEOTIDE SEQUENCE</scope>
    <source>
        <tissue evidence="2">Leaves</tissue>
    </source>
</reference>
<comment type="caution">
    <text evidence="2">The sequence shown here is derived from an EMBL/GenBank/DDBJ whole genome shotgun (WGS) entry which is preliminary data.</text>
</comment>
<sequence length="321" mass="36774">MVRTKERAGASSSKGKGKQPEQQPKKRRYLGRDDDSEDSDEEEVTELDPGDKPKWKAGPLKAGPLDDQPEEWQPTLFNDRMNKLKDKADAFICEREVREVEFGPLNVFAQFRALGWEATLNCSDKDNKNLFMAEIQEWMATLSCNTYEKPSQMKLTGTVNGIDVEMSFDTLRKLAKYDSLPARDYTIPSLDDLLIKPEAHPRWNDMLAALFLPGNFSGTLYRRNLKIKAKLLLTICILNVIPRRGDKQEVRFQEVPVIYSLLHGSPLFPLRYLIMNHVWICRNKVGRSIILYCRIIMGLLKLFKAITPEDKGHQKGTSILT</sequence>
<gene>
    <name evidence="2" type="ORF">HanXRQr2_Chr04g0168391</name>
</gene>
<protein>
    <submittedName>
        <fullName evidence="2">Uncharacterized protein</fullName>
    </submittedName>
</protein>
<dbReference type="EMBL" id="MNCJ02000319">
    <property type="protein sequence ID" value="KAF5810353.1"/>
    <property type="molecule type" value="Genomic_DNA"/>
</dbReference>
<name>A0A9K3NT19_HELAN</name>
<reference evidence="2" key="1">
    <citation type="journal article" date="2017" name="Nature">
        <title>The sunflower genome provides insights into oil metabolism, flowering and Asterid evolution.</title>
        <authorList>
            <person name="Badouin H."/>
            <person name="Gouzy J."/>
            <person name="Grassa C.J."/>
            <person name="Murat F."/>
            <person name="Staton S.E."/>
            <person name="Cottret L."/>
            <person name="Lelandais-Briere C."/>
            <person name="Owens G.L."/>
            <person name="Carrere S."/>
            <person name="Mayjonade B."/>
            <person name="Legrand L."/>
            <person name="Gill N."/>
            <person name="Kane N.C."/>
            <person name="Bowers J.E."/>
            <person name="Hubner S."/>
            <person name="Bellec A."/>
            <person name="Berard A."/>
            <person name="Berges H."/>
            <person name="Blanchet N."/>
            <person name="Boniface M.C."/>
            <person name="Brunel D."/>
            <person name="Catrice O."/>
            <person name="Chaidir N."/>
            <person name="Claudel C."/>
            <person name="Donnadieu C."/>
            <person name="Faraut T."/>
            <person name="Fievet G."/>
            <person name="Helmstetter N."/>
            <person name="King M."/>
            <person name="Knapp S.J."/>
            <person name="Lai Z."/>
            <person name="Le Paslier M.C."/>
            <person name="Lippi Y."/>
            <person name="Lorenzon L."/>
            <person name="Mandel J.R."/>
            <person name="Marage G."/>
            <person name="Marchand G."/>
            <person name="Marquand E."/>
            <person name="Bret-Mestries E."/>
            <person name="Morien E."/>
            <person name="Nambeesan S."/>
            <person name="Nguyen T."/>
            <person name="Pegot-Espagnet P."/>
            <person name="Pouilly N."/>
            <person name="Raftis F."/>
            <person name="Sallet E."/>
            <person name="Schiex T."/>
            <person name="Thomas J."/>
            <person name="Vandecasteele C."/>
            <person name="Vares D."/>
            <person name="Vear F."/>
            <person name="Vautrin S."/>
            <person name="Crespi M."/>
            <person name="Mangin B."/>
            <person name="Burke J.M."/>
            <person name="Salse J."/>
            <person name="Munos S."/>
            <person name="Vincourt P."/>
            <person name="Rieseberg L.H."/>
            <person name="Langlade N.B."/>
        </authorList>
    </citation>
    <scope>NUCLEOTIDE SEQUENCE</scope>
    <source>
        <tissue evidence="2">Leaves</tissue>
    </source>
</reference>
<keyword evidence="3" id="KW-1185">Reference proteome</keyword>
<dbReference type="AlphaFoldDB" id="A0A9K3NT19"/>
<feature type="compositionally biased region" description="Acidic residues" evidence="1">
    <location>
        <begin position="34"/>
        <end position="48"/>
    </location>
</feature>
<evidence type="ECO:0000313" key="3">
    <source>
        <dbReference type="Proteomes" id="UP000215914"/>
    </source>
</evidence>
<organism evidence="2 3">
    <name type="scientific">Helianthus annuus</name>
    <name type="common">Common sunflower</name>
    <dbReference type="NCBI Taxonomy" id="4232"/>
    <lineage>
        <taxon>Eukaryota</taxon>
        <taxon>Viridiplantae</taxon>
        <taxon>Streptophyta</taxon>
        <taxon>Embryophyta</taxon>
        <taxon>Tracheophyta</taxon>
        <taxon>Spermatophyta</taxon>
        <taxon>Magnoliopsida</taxon>
        <taxon>eudicotyledons</taxon>
        <taxon>Gunneridae</taxon>
        <taxon>Pentapetalae</taxon>
        <taxon>asterids</taxon>
        <taxon>campanulids</taxon>
        <taxon>Asterales</taxon>
        <taxon>Asteraceae</taxon>
        <taxon>Asteroideae</taxon>
        <taxon>Heliantheae alliance</taxon>
        <taxon>Heliantheae</taxon>
        <taxon>Helianthus</taxon>
    </lineage>
</organism>
<feature type="region of interest" description="Disordered" evidence="1">
    <location>
        <begin position="1"/>
        <end position="72"/>
    </location>
</feature>
<dbReference type="Gramene" id="mRNA:HanXRQr2_Chr04g0168391">
    <property type="protein sequence ID" value="CDS:HanXRQr2_Chr04g0168391.1"/>
    <property type="gene ID" value="HanXRQr2_Chr04g0168391"/>
</dbReference>
<proteinExistence type="predicted"/>
<accession>A0A9K3NT19</accession>
<evidence type="ECO:0000313" key="2">
    <source>
        <dbReference type="EMBL" id="KAF5810353.1"/>
    </source>
</evidence>